<dbReference type="EMBL" id="CM009756">
    <property type="protein sequence ID" value="PUZ45541.1"/>
    <property type="molecule type" value="Genomic_DNA"/>
</dbReference>
<sequence>MLCLACHLFVRIFRSLAMFDKEGQEVFWVICSLWP</sequence>
<dbReference type="Proteomes" id="UP000244336">
    <property type="component" value="Chromosome 8"/>
</dbReference>
<evidence type="ECO:0000313" key="2">
    <source>
        <dbReference type="EMBL" id="PUZ45541.1"/>
    </source>
</evidence>
<reference evidence="2 3" key="1">
    <citation type="submission" date="2018-04" db="EMBL/GenBank/DDBJ databases">
        <title>WGS assembly of Panicum hallii var. hallii HAL2.</title>
        <authorList>
            <person name="Lovell J."/>
            <person name="Jenkins J."/>
            <person name="Lowry D."/>
            <person name="Mamidi S."/>
            <person name="Sreedasyam A."/>
            <person name="Weng X."/>
            <person name="Barry K."/>
            <person name="Bonette J."/>
            <person name="Campitelli B."/>
            <person name="Daum C."/>
            <person name="Gordon S."/>
            <person name="Gould B."/>
            <person name="Lipzen A."/>
            <person name="MacQueen A."/>
            <person name="Palacio-Mejia J."/>
            <person name="Plott C."/>
            <person name="Shakirov E."/>
            <person name="Shu S."/>
            <person name="Yoshinaga Y."/>
            <person name="Zane M."/>
            <person name="Rokhsar D."/>
            <person name="Grimwood J."/>
            <person name="Schmutz J."/>
            <person name="Juenger T."/>
        </authorList>
    </citation>
    <scope>NUCLEOTIDE SEQUENCE [LARGE SCALE GENOMIC DNA]</scope>
    <source>
        <strain evidence="3">cv. HAL2</strain>
    </source>
</reference>
<dbReference type="Gramene" id="PUZ45541">
    <property type="protein sequence ID" value="PUZ45541"/>
    <property type="gene ID" value="GQ55_8G232700"/>
</dbReference>
<keyword evidence="1" id="KW-0732">Signal</keyword>
<evidence type="ECO:0000313" key="3">
    <source>
        <dbReference type="Proteomes" id="UP000244336"/>
    </source>
</evidence>
<protein>
    <submittedName>
        <fullName evidence="2">Uncharacterized protein</fullName>
    </submittedName>
</protein>
<gene>
    <name evidence="2" type="ORF">GQ55_8G232700</name>
</gene>
<evidence type="ECO:0000256" key="1">
    <source>
        <dbReference type="SAM" id="SignalP"/>
    </source>
</evidence>
<accession>A0A2T7CQE5</accession>
<organism evidence="2 3">
    <name type="scientific">Panicum hallii var. hallii</name>
    <dbReference type="NCBI Taxonomy" id="1504633"/>
    <lineage>
        <taxon>Eukaryota</taxon>
        <taxon>Viridiplantae</taxon>
        <taxon>Streptophyta</taxon>
        <taxon>Embryophyta</taxon>
        <taxon>Tracheophyta</taxon>
        <taxon>Spermatophyta</taxon>
        <taxon>Magnoliopsida</taxon>
        <taxon>Liliopsida</taxon>
        <taxon>Poales</taxon>
        <taxon>Poaceae</taxon>
        <taxon>PACMAD clade</taxon>
        <taxon>Panicoideae</taxon>
        <taxon>Panicodae</taxon>
        <taxon>Paniceae</taxon>
        <taxon>Panicinae</taxon>
        <taxon>Panicum</taxon>
        <taxon>Panicum sect. Panicum</taxon>
    </lineage>
</organism>
<keyword evidence="3" id="KW-1185">Reference proteome</keyword>
<name>A0A2T7CQE5_9POAL</name>
<proteinExistence type="predicted"/>
<dbReference type="AlphaFoldDB" id="A0A2T7CQE5"/>
<feature type="chain" id="PRO_5015648800" evidence="1">
    <location>
        <begin position="18"/>
        <end position="35"/>
    </location>
</feature>
<feature type="signal peptide" evidence="1">
    <location>
        <begin position="1"/>
        <end position="17"/>
    </location>
</feature>